<dbReference type="GO" id="GO:0005506">
    <property type="term" value="F:iron ion binding"/>
    <property type="evidence" value="ECO:0007669"/>
    <property type="project" value="InterPro"/>
</dbReference>
<dbReference type="CDD" id="cd11060">
    <property type="entry name" value="CYP57A1-like"/>
    <property type="match status" value="1"/>
</dbReference>
<keyword evidence="6" id="KW-0503">Monooxygenase</keyword>
<dbReference type="Gene3D" id="1.10.630.10">
    <property type="entry name" value="Cytochrome P450"/>
    <property type="match status" value="1"/>
</dbReference>
<feature type="non-terminal residue" evidence="7">
    <location>
        <position position="1"/>
    </location>
</feature>
<evidence type="ECO:0000256" key="1">
    <source>
        <dbReference type="ARBA" id="ARBA00001971"/>
    </source>
</evidence>
<dbReference type="PROSITE" id="PS00086">
    <property type="entry name" value="CYTOCHROME_P450"/>
    <property type="match status" value="1"/>
</dbReference>
<dbReference type="GO" id="GO:0004497">
    <property type="term" value="F:monooxygenase activity"/>
    <property type="evidence" value="ECO:0007669"/>
    <property type="project" value="UniProtKB-KW"/>
</dbReference>
<dbReference type="PANTHER" id="PTHR24305">
    <property type="entry name" value="CYTOCHROME P450"/>
    <property type="match status" value="1"/>
</dbReference>
<comment type="caution">
    <text evidence="7">The sequence shown here is derived from an EMBL/GenBank/DDBJ whole genome shotgun (WGS) entry which is preliminary data.</text>
</comment>
<evidence type="ECO:0000256" key="6">
    <source>
        <dbReference type="RuleBase" id="RU000461"/>
    </source>
</evidence>
<dbReference type="GO" id="GO:0016705">
    <property type="term" value="F:oxidoreductase activity, acting on paired donors, with incorporation or reduction of molecular oxygen"/>
    <property type="evidence" value="ECO:0007669"/>
    <property type="project" value="InterPro"/>
</dbReference>
<dbReference type="GO" id="GO:0020037">
    <property type="term" value="F:heme binding"/>
    <property type="evidence" value="ECO:0007669"/>
    <property type="project" value="InterPro"/>
</dbReference>
<keyword evidence="2 5" id="KW-0349">Heme</keyword>
<dbReference type="EMBL" id="JAADYS010002515">
    <property type="protein sequence ID" value="KAF4458285.1"/>
    <property type="molecule type" value="Genomic_DNA"/>
</dbReference>
<dbReference type="InterPro" id="IPR050121">
    <property type="entry name" value="Cytochrome_P450_monoxygenase"/>
</dbReference>
<feature type="binding site" description="axial binding residue" evidence="5">
    <location>
        <position position="437"/>
    </location>
    <ligand>
        <name>heme</name>
        <dbReference type="ChEBI" id="CHEBI:30413"/>
    </ligand>
    <ligandPart>
        <name>Fe</name>
        <dbReference type="ChEBI" id="CHEBI:18248"/>
    </ligandPart>
</feature>
<dbReference type="InterPro" id="IPR001128">
    <property type="entry name" value="Cyt_P450"/>
</dbReference>
<evidence type="ECO:0000256" key="5">
    <source>
        <dbReference type="PIRSR" id="PIRSR602401-1"/>
    </source>
</evidence>
<dbReference type="Proteomes" id="UP000554235">
    <property type="component" value="Unassembled WGS sequence"/>
</dbReference>
<accession>A0A8H4KYA7</accession>
<evidence type="ECO:0000313" key="7">
    <source>
        <dbReference type="EMBL" id="KAF4458285.1"/>
    </source>
</evidence>
<proteinExistence type="inferred from homology"/>
<gene>
    <name evidence="7" type="ORF">FALBO_14982</name>
</gene>
<dbReference type="AlphaFoldDB" id="A0A8H4KYA7"/>
<comment type="similarity">
    <text evidence="6">Belongs to the cytochrome P450 family.</text>
</comment>
<name>A0A8H4KYA7_9HYPO</name>
<organism evidence="7 8">
    <name type="scientific">Fusarium albosuccineum</name>
    <dbReference type="NCBI Taxonomy" id="1237068"/>
    <lineage>
        <taxon>Eukaryota</taxon>
        <taxon>Fungi</taxon>
        <taxon>Dikarya</taxon>
        <taxon>Ascomycota</taxon>
        <taxon>Pezizomycotina</taxon>
        <taxon>Sordariomycetes</taxon>
        <taxon>Hypocreomycetidae</taxon>
        <taxon>Hypocreales</taxon>
        <taxon>Nectriaceae</taxon>
        <taxon>Fusarium</taxon>
        <taxon>Fusarium decemcellulare species complex</taxon>
    </lineage>
</organism>
<evidence type="ECO:0000256" key="3">
    <source>
        <dbReference type="ARBA" id="ARBA00022723"/>
    </source>
</evidence>
<dbReference type="Pfam" id="PF00067">
    <property type="entry name" value="p450"/>
    <property type="match status" value="1"/>
</dbReference>
<dbReference type="PANTHER" id="PTHR24305:SF190">
    <property type="entry name" value="P450, PUTATIVE (EUROFUNG)-RELATED"/>
    <property type="match status" value="1"/>
</dbReference>
<dbReference type="PRINTS" id="PR00385">
    <property type="entry name" value="P450"/>
</dbReference>
<keyword evidence="6" id="KW-0560">Oxidoreductase</keyword>
<dbReference type="OrthoDB" id="3934656at2759"/>
<evidence type="ECO:0000256" key="2">
    <source>
        <dbReference type="ARBA" id="ARBA00022617"/>
    </source>
</evidence>
<dbReference type="InterPro" id="IPR017972">
    <property type="entry name" value="Cyt_P450_CS"/>
</dbReference>
<sequence>QVTSPLRNIPGPFLARFSRLWYLYQSYAGNFHLKNIELHRKHGRIVRLAPNTYSISEPDKTVYGAGSRFEKNAWYEAWKHPDPKSFTLFADRNIKRHNDSRRRVQNLYSMSTLVSYEAPVNDCNALLHDKLQDFAATGETIDLGHWLQCYAFDVIGCITFSKRFGFLDKGEDIHGMIEALANSLVMQIWTMALAPLPVYAGLHPYLHPILERFPGSGAAGLTTFMNVVHGMIAERKIARKAGNLDKPRPEPSEIQDAPQDFLEKIMNAQDDDPSKVTDAHIFVAGWANINAGSDTTAVSLSAILYHLIRNPDKLQTLVDEIAAARTKGKCTKLAVPFAEAQNMAYLQACIKEGVRLHSATGLPLWRVVPEGGATVCGQFFPGGSTVGVNTWVAHYSEGVYGIDAGDFRPERWLEASVDELRRMNSYFMPFGVGSRTCIGRHISMLEMSKVLPVLVQNFDFELVGNEDGWKTRNYWFVKPLDFKVNVRMKN</sequence>
<keyword evidence="8" id="KW-1185">Reference proteome</keyword>
<evidence type="ECO:0000313" key="8">
    <source>
        <dbReference type="Proteomes" id="UP000554235"/>
    </source>
</evidence>
<evidence type="ECO:0000256" key="4">
    <source>
        <dbReference type="ARBA" id="ARBA00023004"/>
    </source>
</evidence>
<dbReference type="PRINTS" id="PR00463">
    <property type="entry name" value="EP450I"/>
</dbReference>
<dbReference type="SUPFAM" id="SSF48264">
    <property type="entry name" value="Cytochrome P450"/>
    <property type="match status" value="1"/>
</dbReference>
<dbReference type="FunFam" id="1.10.630.10:FF:000050">
    <property type="entry name" value="Cytochrome P450 monooxygenase"/>
    <property type="match status" value="1"/>
</dbReference>
<comment type="cofactor">
    <cofactor evidence="1 5">
        <name>heme</name>
        <dbReference type="ChEBI" id="CHEBI:30413"/>
    </cofactor>
</comment>
<keyword evidence="4 5" id="KW-0408">Iron</keyword>
<dbReference type="InterPro" id="IPR002401">
    <property type="entry name" value="Cyt_P450_E_grp-I"/>
</dbReference>
<protein>
    <submittedName>
        <fullName evidence="7">Cytochrome P450</fullName>
    </submittedName>
</protein>
<reference evidence="7 8" key="1">
    <citation type="submission" date="2020-01" db="EMBL/GenBank/DDBJ databases">
        <title>Identification and distribution of gene clusters putatively required for synthesis of sphingolipid metabolism inhibitors in phylogenetically diverse species of the filamentous fungus Fusarium.</title>
        <authorList>
            <person name="Kim H.-S."/>
            <person name="Busman M."/>
            <person name="Brown D.W."/>
            <person name="Divon H."/>
            <person name="Uhlig S."/>
            <person name="Proctor R.H."/>
        </authorList>
    </citation>
    <scope>NUCLEOTIDE SEQUENCE [LARGE SCALE GENOMIC DNA]</scope>
    <source>
        <strain evidence="7 8">NRRL 20459</strain>
    </source>
</reference>
<dbReference type="InterPro" id="IPR036396">
    <property type="entry name" value="Cyt_P450_sf"/>
</dbReference>
<keyword evidence="3 5" id="KW-0479">Metal-binding</keyword>